<comment type="caution">
    <text evidence="1">The sequence shown here is derived from an EMBL/GenBank/DDBJ whole genome shotgun (WGS) entry which is preliminary data.</text>
</comment>
<evidence type="ECO:0000313" key="2">
    <source>
        <dbReference type="Proteomes" id="UP000814033"/>
    </source>
</evidence>
<reference evidence="1" key="2">
    <citation type="journal article" date="2022" name="New Phytol.">
        <title>Evolutionary transition to the ectomycorrhizal habit in the genomes of a hyperdiverse lineage of mushroom-forming fungi.</title>
        <authorList>
            <person name="Looney B."/>
            <person name="Miyauchi S."/>
            <person name="Morin E."/>
            <person name="Drula E."/>
            <person name="Courty P.E."/>
            <person name="Kohler A."/>
            <person name="Kuo A."/>
            <person name="LaButti K."/>
            <person name="Pangilinan J."/>
            <person name="Lipzen A."/>
            <person name="Riley R."/>
            <person name="Andreopoulos W."/>
            <person name="He G."/>
            <person name="Johnson J."/>
            <person name="Nolan M."/>
            <person name="Tritt A."/>
            <person name="Barry K.W."/>
            <person name="Grigoriev I.V."/>
            <person name="Nagy L.G."/>
            <person name="Hibbett D."/>
            <person name="Henrissat B."/>
            <person name="Matheny P.B."/>
            <person name="Labbe J."/>
            <person name="Martin F.M."/>
        </authorList>
    </citation>
    <scope>NUCLEOTIDE SEQUENCE</scope>
    <source>
        <strain evidence="1">FP105234-sp</strain>
    </source>
</reference>
<gene>
    <name evidence="1" type="ORF">FA95DRAFT_1502994</name>
</gene>
<dbReference type="Proteomes" id="UP000814033">
    <property type="component" value="Unassembled WGS sequence"/>
</dbReference>
<sequence length="354" mass="39548">MLKKPITALLFLWIFALVLTRVFGIIEDTLSPLCSFPGISQLCPQHAQVSPVPIRDEGNELLWADYPRLMAVERIAFESLLEETSDGPGLAIEIKKAEIATRDLATLVRVSDLTRRDLLADTLDEFTRDARKVGRGLQKFSSRVNGAIDNVLAVNDYCLRAIEAAQSTSETWSLDTIRTFLVGDAVSQRVVTETFTNAMGTLSANMQRLILDAEASILDLTMLEQQLANLQDIVAREDSSLSSAQSELLANLWTRLGGNRKVLHGFAENRALLWNLGSYRTRALAHVVGALQTLMRMSEDMQDLRERVAAPELVGDRIPVDVHIKSIRTSLERLQERRIIAKEHRVDTMKRIGS</sequence>
<name>A0ACB8R8A0_9AGAM</name>
<dbReference type="EMBL" id="MU276204">
    <property type="protein sequence ID" value="KAI0040346.1"/>
    <property type="molecule type" value="Genomic_DNA"/>
</dbReference>
<reference evidence="1" key="1">
    <citation type="submission" date="2021-02" db="EMBL/GenBank/DDBJ databases">
        <authorList>
            <consortium name="DOE Joint Genome Institute"/>
            <person name="Ahrendt S."/>
            <person name="Looney B.P."/>
            <person name="Miyauchi S."/>
            <person name="Morin E."/>
            <person name="Drula E."/>
            <person name="Courty P.E."/>
            <person name="Chicoki N."/>
            <person name="Fauchery L."/>
            <person name="Kohler A."/>
            <person name="Kuo A."/>
            <person name="Labutti K."/>
            <person name="Pangilinan J."/>
            <person name="Lipzen A."/>
            <person name="Riley R."/>
            <person name="Andreopoulos W."/>
            <person name="He G."/>
            <person name="Johnson J."/>
            <person name="Barry K.W."/>
            <person name="Grigoriev I.V."/>
            <person name="Nagy L."/>
            <person name="Hibbett D."/>
            <person name="Henrissat B."/>
            <person name="Matheny P.B."/>
            <person name="Labbe J."/>
            <person name="Martin F."/>
        </authorList>
    </citation>
    <scope>NUCLEOTIDE SEQUENCE</scope>
    <source>
        <strain evidence="1">FP105234-sp</strain>
    </source>
</reference>
<proteinExistence type="predicted"/>
<keyword evidence="2" id="KW-1185">Reference proteome</keyword>
<evidence type="ECO:0000313" key="1">
    <source>
        <dbReference type="EMBL" id="KAI0040346.1"/>
    </source>
</evidence>
<accession>A0ACB8R8A0</accession>
<organism evidence="1 2">
    <name type="scientific">Auriscalpium vulgare</name>
    <dbReference type="NCBI Taxonomy" id="40419"/>
    <lineage>
        <taxon>Eukaryota</taxon>
        <taxon>Fungi</taxon>
        <taxon>Dikarya</taxon>
        <taxon>Basidiomycota</taxon>
        <taxon>Agaricomycotina</taxon>
        <taxon>Agaricomycetes</taxon>
        <taxon>Russulales</taxon>
        <taxon>Auriscalpiaceae</taxon>
        <taxon>Auriscalpium</taxon>
    </lineage>
</organism>
<protein>
    <submittedName>
        <fullName evidence="1">Uncharacterized protein</fullName>
    </submittedName>
</protein>